<dbReference type="GO" id="GO:0003700">
    <property type="term" value="F:DNA-binding transcription factor activity"/>
    <property type="evidence" value="ECO:0007669"/>
    <property type="project" value="InterPro"/>
</dbReference>
<accession>A0A316IFE5</accession>
<dbReference type="PROSITE" id="PS01124">
    <property type="entry name" value="HTH_ARAC_FAMILY_2"/>
    <property type="match status" value="1"/>
</dbReference>
<evidence type="ECO:0000313" key="4">
    <source>
        <dbReference type="EMBL" id="PWK92132.1"/>
    </source>
</evidence>
<dbReference type="Pfam" id="PF06719">
    <property type="entry name" value="AraC_N"/>
    <property type="match status" value="1"/>
</dbReference>
<dbReference type="PANTHER" id="PTHR43436">
    <property type="entry name" value="ARAC-FAMILY TRANSCRIPTIONAL REGULATOR"/>
    <property type="match status" value="1"/>
</dbReference>
<dbReference type="PANTHER" id="PTHR43436:SF1">
    <property type="entry name" value="TRANSCRIPTIONAL REGULATORY PROTEIN"/>
    <property type="match status" value="1"/>
</dbReference>
<dbReference type="EMBL" id="QGHC01000003">
    <property type="protein sequence ID" value="PWK92132.1"/>
    <property type="molecule type" value="Genomic_DNA"/>
</dbReference>
<dbReference type="SMART" id="SM00342">
    <property type="entry name" value="HTH_ARAC"/>
    <property type="match status" value="1"/>
</dbReference>
<dbReference type="SUPFAM" id="SSF46689">
    <property type="entry name" value="Homeodomain-like"/>
    <property type="match status" value="2"/>
</dbReference>
<keyword evidence="4" id="KW-0238">DNA-binding</keyword>
<dbReference type="InterPro" id="IPR018060">
    <property type="entry name" value="HTH_AraC"/>
</dbReference>
<dbReference type="Pfam" id="PF12833">
    <property type="entry name" value="HTH_18"/>
    <property type="match status" value="1"/>
</dbReference>
<dbReference type="AlphaFoldDB" id="A0A316IFE5"/>
<proteinExistence type="predicted"/>
<evidence type="ECO:0000313" key="5">
    <source>
        <dbReference type="Proteomes" id="UP000245812"/>
    </source>
</evidence>
<keyword evidence="2" id="KW-0804">Transcription</keyword>
<dbReference type="OrthoDB" id="34150at2"/>
<evidence type="ECO:0000256" key="2">
    <source>
        <dbReference type="ARBA" id="ARBA00023163"/>
    </source>
</evidence>
<organism evidence="4 5">
    <name type="scientific">Fulvimonas soli</name>
    <dbReference type="NCBI Taxonomy" id="155197"/>
    <lineage>
        <taxon>Bacteria</taxon>
        <taxon>Pseudomonadati</taxon>
        <taxon>Pseudomonadota</taxon>
        <taxon>Gammaproteobacteria</taxon>
        <taxon>Lysobacterales</taxon>
        <taxon>Rhodanobacteraceae</taxon>
        <taxon>Fulvimonas</taxon>
    </lineage>
</organism>
<feature type="domain" description="HTH araC/xylS-type" evidence="3">
    <location>
        <begin position="192"/>
        <end position="290"/>
    </location>
</feature>
<dbReference type="InterPro" id="IPR009594">
    <property type="entry name" value="Tscrpt_reg_HTH_AraC_N"/>
</dbReference>
<evidence type="ECO:0000259" key="3">
    <source>
        <dbReference type="PROSITE" id="PS01124"/>
    </source>
</evidence>
<sequence>MTQALKEALVRYTDARGGADGAYATAVDGLYLMRASGEALPTARVYRPALCVVVQGAKQVLLGEAAFDYTEGQALVVSVELPVLGKVTRASAQRPFLGLNLDLDVGILREVMAQLDPPPRPGPGRLGLFVGGLGEALADCVLRLLRLLDTPEAVPVLYPGLMREIGYWLLAGPHAGEVCKIALASGPTQRIAEAIRLLREDIARPVRIGQLAAAANMSPSSFHQHFKTLTSMTPLQYQKQLRLLEARRLMLAGQANAAAAAYRVGYESASQFSREYARMFGAPPRRDVACARAPAMPA</sequence>
<evidence type="ECO:0000256" key="1">
    <source>
        <dbReference type="ARBA" id="ARBA00023015"/>
    </source>
</evidence>
<keyword evidence="1" id="KW-0805">Transcription regulation</keyword>
<comment type="caution">
    <text evidence="4">The sequence shown here is derived from an EMBL/GenBank/DDBJ whole genome shotgun (WGS) entry which is preliminary data.</text>
</comment>
<dbReference type="Gene3D" id="1.10.10.60">
    <property type="entry name" value="Homeodomain-like"/>
    <property type="match status" value="2"/>
</dbReference>
<keyword evidence="5" id="KW-1185">Reference proteome</keyword>
<reference evidence="4 5" key="1">
    <citation type="submission" date="2018-05" db="EMBL/GenBank/DDBJ databases">
        <title>Genomic Encyclopedia of Type Strains, Phase IV (KMG-IV): sequencing the most valuable type-strain genomes for metagenomic binning, comparative biology and taxonomic classification.</title>
        <authorList>
            <person name="Goeker M."/>
        </authorList>
    </citation>
    <scope>NUCLEOTIDE SEQUENCE [LARGE SCALE GENOMIC DNA]</scope>
    <source>
        <strain evidence="4 5">DSM 14263</strain>
    </source>
</reference>
<name>A0A316IFE5_9GAMM</name>
<dbReference type="GO" id="GO:0043565">
    <property type="term" value="F:sequence-specific DNA binding"/>
    <property type="evidence" value="ECO:0007669"/>
    <property type="project" value="InterPro"/>
</dbReference>
<dbReference type="Proteomes" id="UP000245812">
    <property type="component" value="Unassembled WGS sequence"/>
</dbReference>
<dbReference type="InterPro" id="IPR009057">
    <property type="entry name" value="Homeodomain-like_sf"/>
</dbReference>
<protein>
    <submittedName>
        <fullName evidence="4">AraC-like DNA-binding protein</fullName>
    </submittedName>
</protein>
<dbReference type="RefSeq" id="WP_109722701.1">
    <property type="nucleotide sequence ID" value="NZ_MSZV01000005.1"/>
</dbReference>
<gene>
    <name evidence="4" type="ORF">C7456_103251</name>
</gene>